<dbReference type="SMART" id="SM00441">
    <property type="entry name" value="FF"/>
    <property type="match status" value="4"/>
</dbReference>
<dbReference type="FunFam" id="1.10.10.440:FF:000037">
    <property type="entry name" value="Pre-mRNA-processing factor 40"/>
    <property type="match status" value="1"/>
</dbReference>
<feature type="region of interest" description="Disordered" evidence="3">
    <location>
        <begin position="294"/>
        <end position="325"/>
    </location>
</feature>
<feature type="region of interest" description="Disordered" evidence="3">
    <location>
        <begin position="261"/>
        <end position="280"/>
    </location>
</feature>
<dbReference type="GO" id="GO:0045292">
    <property type="term" value="P:mRNA cis splicing, via spliceosome"/>
    <property type="evidence" value="ECO:0007669"/>
    <property type="project" value="InterPro"/>
</dbReference>
<feature type="compositionally biased region" description="Basic residues" evidence="3">
    <location>
        <begin position="807"/>
        <end position="826"/>
    </location>
</feature>
<dbReference type="Gene3D" id="2.20.70.10">
    <property type="match status" value="2"/>
</dbReference>
<dbReference type="InterPro" id="IPR039726">
    <property type="entry name" value="Prp40-like"/>
</dbReference>
<evidence type="ECO:0000256" key="2">
    <source>
        <dbReference type="SAM" id="Coils"/>
    </source>
</evidence>
<proteinExistence type="predicted"/>
<dbReference type="InterPro" id="IPR001202">
    <property type="entry name" value="WW_dom"/>
</dbReference>
<dbReference type="PANTHER" id="PTHR11864:SF0">
    <property type="entry name" value="PRP40 PRE-MRNA PROCESSING FACTOR 40 HOMOLOG A (YEAST)"/>
    <property type="match status" value="1"/>
</dbReference>
<dbReference type="EMBL" id="OA567443">
    <property type="protein sequence ID" value="CAD7200355.1"/>
    <property type="molecule type" value="Genomic_DNA"/>
</dbReference>
<feature type="domain" description="FF" evidence="6">
    <location>
        <begin position="679"/>
        <end position="734"/>
    </location>
</feature>
<feature type="region of interest" description="Disordered" evidence="3">
    <location>
        <begin position="734"/>
        <end position="826"/>
    </location>
</feature>
<dbReference type="PANTHER" id="PTHR11864">
    <property type="entry name" value="PRE-MRNA-PROCESSING PROTEIN PRP40"/>
    <property type="match status" value="1"/>
</dbReference>
<feature type="compositionally biased region" description="Polar residues" evidence="3">
    <location>
        <begin position="309"/>
        <end position="321"/>
    </location>
</feature>
<sequence length="826" mass="93404">MCLAWFLRSLVGGSTVFHLDVDGSNIPFPPMPPGQGGPSGYGGIPTPMMGPRLGGFIPGPPMGSPGDIRLPPPPMIPPFNVPPPGFGFGDGAVIAAGPQLNAGSTINQETLHGPGLDSPADHEVKKSDWSEHKAPDGRTYFYNSITKQSLWEKPDELKSPAELLLSQCPWKEYKSENGKTYYHNVDSKESRWTIPKELEELKERITSEETSSIPLNVPAASAGVTAAPPVLAPIVLPIPASIPSPLVVPVLPTLPLVVPTLPPQSPPAAKATTGSGSSAAMDHAMAATLAAISIPTPPPTKQDDDSGSNKDSAPGSRNSTPEPKLFFKDKKEAIEAFKDLLRERDVPSNASWDTAVKLISSDPRFPLMRKLNEKKQAFNAYKTQRLKEEREEQRQRAKKAREDLEEFLMTSQDMNSCMKYYKCEDTFGHLDVWRNVSESDRRDIYDDVVFSLAKQEKEEAKTMKKNNMKKLSEILDAMTNINHRTTWQEAQQMLLDNHTFSNNANLLGMDKEDAMVVFEEHIRELEKEEEEDKEREKKRLKRQQRKNRDSFVMLLDELHEQGKLTSMSLWVELYPIISADLRFSAMLGQPGSTPLDLFKFYVEDLKSRFHDEKKIIKEILREKGFDVQVNTSFEEFATVVCEDRRSATLDAGNVKLTYNAFLEKAEARERERLKEEARRLKRLEAGFKSLLKSYDIDYNSSWDDTRTKIEGESAFEAITLESERVRIFKEYQHENEEACSHRHSRSKKSKKNKKNKKRSRTRSRSRSYSESEDDRGHSSRKKRRHRSRTPSATGSDSSDSHYSSVKRSSRHKKSKKKKKSRSVSDM</sequence>
<evidence type="ECO:0000259" key="6">
    <source>
        <dbReference type="PROSITE" id="PS51676"/>
    </source>
</evidence>
<keyword evidence="2" id="KW-0175">Coiled coil</keyword>
<dbReference type="SMART" id="SM00456">
    <property type="entry name" value="WW"/>
    <property type="match status" value="2"/>
</dbReference>
<dbReference type="GO" id="GO:0003723">
    <property type="term" value="F:RNA binding"/>
    <property type="evidence" value="ECO:0007669"/>
    <property type="project" value="TreeGrafter"/>
</dbReference>
<dbReference type="Pfam" id="PF01846">
    <property type="entry name" value="FF"/>
    <property type="match status" value="3"/>
</dbReference>
<feature type="coiled-coil region" evidence="2">
    <location>
        <begin position="383"/>
        <end position="410"/>
    </location>
</feature>
<protein>
    <submittedName>
        <fullName evidence="7">Uncharacterized protein</fullName>
    </submittedName>
</protein>
<feature type="domain" description="WW" evidence="5">
    <location>
        <begin position="169"/>
        <end position="197"/>
    </location>
</feature>
<evidence type="ECO:0000259" key="5">
    <source>
        <dbReference type="PROSITE" id="PS50020"/>
    </source>
</evidence>
<feature type="coiled-coil region" evidence="2">
    <location>
        <begin position="511"/>
        <end position="547"/>
    </location>
</feature>
<feature type="signal peptide" evidence="4">
    <location>
        <begin position="1"/>
        <end position="16"/>
    </location>
</feature>
<dbReference type="InterPro" id="IPR002713">
    <property type="entry name" value="FF_domain"/>
</dbReference>
<feature type="compositionally biased region" description="Low complexity" evidence="3">
    <location>
        <begin position="267"/>
        <end position="280"/>
    </location>
</feature>
<dbReference type="GO" id="GO:0071004">
    <property type="term" value="C:U2-type prespliceosome"/>
    <property type="evidence" value="ECO:0007669"/>
    <property type="project" value="TreeGrafter"/>
</dbReference>
<dbReference type="SUPFAM" id="SSF81698">
    <property type="entry name" value="FF domain"/>
    <property type="match status" value="5"/>
</dbReference>
<dbReference type="FunFam" id="2.20.70.10:FF:000050">
    <property type="entry name" value="pre-mRNA-processing factor 40 homolog B isoform X1"/>
    <property type="match status" value="1"/>
</dbReference>
<evidence type="ECO:0000256" key="1">
    <source>
        <dbReference type="ARBA" id="ARBA00022737"/>
    </source>
</evidence>
<feature type="compositionally biased region" description="Basic residues" evidence="3">
    <location>
        <begin position="778"/>
        <end position="788"/>
    </location>
</feature>
<reference evidence="7" key="1">
    <citation type="submission" date="2020-11" db="EMBL/GenBank/DDBJ databases">
        <authorList>
            <person name="Tran Van P."/>
        </authorList>
    </citation>
    <scope>NUCLEOTIDE SEQUENCE</scope>
</reference>
<dbReference type="PROSITE" id="PS50020">
    <property type="entry name" value="WW_DOMAIN_2"/>
    <property type="match status" value="2"/>
</dbReference>
<dbReference type="PROSITE" id="PS51676">
    <property type="entry name" value="FF"/>
    <property type="match status" value="3"/>
</dbReference>
<dbReference type="FunFam" id="1.10.10.440:FF:000002">
    <property type="entry name" value="pre-mRNA-processing factor 40 homolog A isoform X1"/>
    <property type="match status" value="1"/>
</dbReference>
<gene>
    <name evidence="7" type="ORF">TDIB3V08_LOCUS6576</name>
</gene>
<dbReference type="AlphaFoldDB" id="A0A7R8ZAE1"/>
<dbReference type="InterPro" id="IPR036517">
    <property type="entry name" value="FF_domain_sf"/>
</dbReference>
<name>A0A7R8ZAE1_TIMDO</name>
<dbReference type="FunFam" id="1.10.10.440:FF:000003">
    <property type="entry name" value="Pre-mRNA processing factor 40 homolog A"/>
    <property type="match status" value="1"/>
</dbReference>
<feature type="domain" description="WW" evidence="5">
    <location>
        <begin position="127"/>
        <end position="156"/>
    </location>
</feature>
<dbReference type="Gene3D" id="1.10.10.440">
    <property type="entry name" value="FF domain"/>
    <property type="match status" value="5"/>
</dbReference>
<feature type="domain" description="FF" evidence="6">
    <location>
        <begin position="544"/>
        <end position="604"/>
    </location>
</feature>
<organism evidence="7">
    <name type="scientific">Timema douglasi</name>
    <name type="common">Walking stick</name>
    <dbReference type="NCBI Taxonomy" id="61478"/>
    <lineage>
        <taxon>Eukaryota</taxon>
        <taxon>Metazoa</taxon>
        <taxon>Ecdysozoa</taxon>
        <taxon>Arthropoda</taxon>
        <taxon>Hexapoda</taxon>
        <taxon>Insecta</taxon>
        <taxon>Pterygota</taxon>
        <taxon>Neoptera</taxon>
        <taxon>Polyneoptera</taxon>
        <taxon>Phasmatodea</taxon>
        <taxon>Timematodea</taxon>
        <taxon>Timematoidea</taxon>
        <taxon>Timematidae</taxon>
        <taxon>Timema</taxon>
    </lineage>
</organism>
<dbReference type="Pfam" id="PF00397">
    <property type="entry name" value="WW"/>
    <property type="match status" value="2"/>
</dbReference>
<dbReference type="SUPFAM" id="SSF51045">
    <property type="entry name" value="WW domain"/>
    <property type="match status" value="2"/>
</dbReference>
<feature type="compositionally biased region" description="Low complexity" evidence="3">
    <location>
        <begin position="795"/>
        <end position="806"/>
    </location>
</feature>
<dbReference type="InterPro" id="IPR036020">
    <property type="entry name" value="WW_dom_sf"/>
</dbReference>
<dbReference type="GO" id="GO:0005685">
    <property type="term" value="C:U1 snRNP"/>
    <property type="evidence" value="ECO:0007669"/>
    <property type="project" value="TreeGrafter"/>
</dbReference>
<evidence type="ECO:0000313" key="7">
    <source>
        <dbReference type="EMBL" id="CAD7200355.1"/>
    </source>
</evidence>
<dbReference type="CDD" id="cd00201">
    <property type="entry name" value="WW"/>
    <property type="match status" value="2"/>
</dbReference>
<feature type="chain" id="PRO_5031443199" evidence="4">
    <location>
        <begin position="17"/>
        <end position="826"/>
    </location>
</feature>
<accession>A0A7R8ZAE1</accession>
<feature type="domain" description="FF" evidence="6">
    <location>
        <begin position="330"/>
        <end position="384"/>
    </location>
</feature>
<evidence type="ECO:0000256" key="4">
    <source>
        <dbReference type="SAM" id="SignalP"/>
    </source>
</evidence>
<feature type="compositionally biased region" description="Basic residues" evidence="3">
    <location>
        <begin position="741"/>
        <end position="765"/>
    </location>
</feature>
<evidence type="ECO:0000256" key="3">
    <source>
        <dbReference type="SAM" id="MobiDB-lite"/>
    </source>
</evidence>
<dbReference type="PROSITE" id="PS01159">
    <property type="entry name" value="WW_DOMAIN_1"/>
    <property type="match status" value="1"/>
</dbReference>
<keyword evidence="1" id="KW-0677">Repeat</keyword>
<dbReference type="Pfam" id="PF25432">
    <property type="entry name" value="FF_PRPF40A"/>
    <property type="match status" value="1"/>
</dbReference>
<keyword evidence="4" id="KW-0732">Signal</keyword>